<evidence type="ECO:0000313" key="2">
    <source>
        <dbReference type="Proteomes" id="UP000735302"/>
    </source>
</evidence>
<comment type="caution">
    <text evidence="1">The sequence shown here is derived from an EMBL/GenBank/DDBJ whole genome shotgun (WGS) entry which is preliminary data.</text>
</comment>
<gene>
    <name evidence="1" type="ORF">PoB_003127600</name>
</gene>
<organism evidence="1 2">
    <name type="scientific">Plakobranchus ocellatus</name>
    <dbReference type="NCBI Taxonomy" id="259542"/>
    <lineage>
        <taxon>Eukaryota</taxon>
        <taxon>Metazoa</taxon>
        <taxon>Spiralia</taxon>
        <taxon>Lophotrochozoa</taxon>
        <taxon>Mollusca</taxon>
        <taxon>Gastropoda</taxon>
        <taxon>Heterobranchia</taxon>
        <taxon>Euthyneura</taxon>
        <taxon>Panpulmonata</taxon>
        <taxon>Sacoglossa</taxon>
        <taxon>Placobranchoidea</taxon>
        <taxon>Plakobranchidae</taxon>
        <taxon>Plakobranchus</taxon>
    </lineage>
</organism>
<sequence length="83" mass="9654">MIANVCSRQGTLDKPVHSKMISALQTRGRWRGSNPRQNCREGFPWNVPRMIKRRRREIFPTGDKGIFAKTYENAHTNRCTYGC</sequence>
<reference evidence="1 2" key="1">
    <citation type="journal article" date="2021" name="Elife">
        <title>Chloroplast acquisition without the gene transfer in kleptoplastic sea slugs, Plakobranchus ocellatus.</title>
        <authorList>
            <person name="Maeda T."/>
            <person name="Takahashi S."/>
            <person name="Yoshida T."/>
            <person name="Shimamura S."/>
            <person name="Takaki Y."/>
            <person name="Nagai Y."/>
            <person name="Toyoda A."/>
            <person name="Suzuki Y."/>
            <person name="Arimoto A."/>
            <person name="Ishii H."/>
            <person name="Satoh N."/>
            <person name="Nishiyama T."/>
            <person name="Hasebe M."/>
            <person name="Maruyama T."/>
            <person name="Minagawa J."/>
            <person name="Obokata J."/>
            <person name="Shigenobu S."/>
        </authorList>
    </citation>
    <scope>NUCLEOTIDE SEQUENCE [LARGE SCALE GENOMIC DNA]</scope>
</reference>
<proteinExistence type="predicted"/>
<accession>A0AAV4ADQ2</accession>
<keyword evidence="2" id="KW-1185">Reference proteome</keyword>
<dbReference type="EMBL" id="BLXT01003741">
    <property type="protein sequence ID" value="GFO04771.1"/>
    <property type="molecule type" value="Genomic_DNA"/>
</dbReference>
<name>A0AAV4ADQ2_9GAST</name>
<dbReference type="AlphaFoldDB" id="A0AAV4ADQ2"/>
<protein>
    <submittedName>
        <fullName evidence="1">Uncharacterized protein</fullName>
    </submittedName>
</protein>
<dbReference type="Proteomes" id="UP000735302">
    <property type="component" value="Unassembled WGS sequence"/>
</dbReference>
<evidence type="ECO:0000313" key="1">
    <source>
        <dbReference type="EMBL" id="GFO04771.1"/>
    </source>
</evidence>